<dbReference type="PANTHER" id="PTHR47030:SF2">
    <property type="entry name" value="LIPASE CLASS 3 FAMILY PROTEIN"/>
    <property type="match status" value="1"/>
</dbReference>
<comment type="caution">
    <text evidence="3">The sequence shown here is derived from an EMBL/GenBank/DDBJ whole genome shotgun (WGS) entry which is preliminary data.</text>
</comment>
<dbReference type="EMBL" id="BTGU01000141">
    <property type="protein sequence ID" value="GMN63049.1"/>
    <property type="molecule type" value="Genomic_DNA"/>
</dbReference>
<gene>
    <name evidence="3" type="ORF">TIFTF001_032126</name>
</gene>
<keyword evidence="4" id="KW-1185">Reference proteome</keyword>
<evidence type="ECO:0000259" key="2">
    <source>
        <dbReference type="Pfam" id="PF24057"/>
    </source>
</evidence>
<name>A0AA88J5C0_FICCA</name>
<organism evidence="3 4">
    <name type="scientific">Ficus carica</name>
    <name type="common">Common fig</name>
    <dbReference type="NCBI Taxonomy" id="3494"/>
    <lineage>
        <taxon>Eukaryota</taxon>
        <taxon>Viridiplantae</taxon>
        <taxon>Streptophyta</taxon>
        <taxon>Embryophyta</taxon>
        <taxon>Tracheophyta</taxon>
        <taxon>Spermatophyta</taxon>
        <taxon>Magnoliopsida</taxon>
        <taxon>eudicotyledons</taxon>
        <taxon>Gunneridae</taxon>
        <taxon>Pentapetalae</taxon>
        <taxon>rosids</taxon>
        <taxon>fabids</taxon>
        <taxon>Rosales</taxon>
        <taxon>Moraceae</taxon>
        <taxon>Ficeae</taxon>
        <taxon>Ficus</taxon>
    </lineage>
</organism>
<dbReference type="AlphaFoldDB" id="A0AA88J5C0"/>
<dbReference type="Proteomes" id="UP001187192">
    <property type="component" value="Unassembled WGS sequence"/>
</dbReference>
<accession>A0AA88J5C0</accession>
<reference evidence="3" key="1">
    <citation type="submission" date="2023-07" db="EMBL/GenBank/DDBJ databases">
        <title>draft genome sequence of fig (Ficus carica).</title>
        <authorList>
            <person name="Takahashi T."/>
            <person name="Nishimura K."/>
        </authorList>
    </citation>
    <scope>NUCLEOTIDE SEQUENCE</scope>
</reference>
<feature type="transmembrane region" description="Helical" evidence="1">
    <location>
        <begin position="129"/>
        <end position="152"/>
    </location>
</feature>
<proteinExistence type="predicted"/>
<feature type="transmembrane region" description="Helical" evidence="1">
    <location>
        <begin position="12"/>
        <end position="38"/>
    </location>
</feature>
<feature type="domain" description="DUF7358" evidence="2">
    <location>
        <begin position="8"/>
        <end position="262"/>
    </location>
</feature>
<evidence type="ECO:0000313" key="4">
    <source>
        <dbReference type="Proteomes" id="UP001187192"/>
    </source>
</evidence>
<dbReference type="InterPro" id="IPR055782">
    <property type="entry name" value="DUF7358"/>
</dbReference>
<dbReference type="PANTHER" id="PTHR47030">
    <property type="entry name" value="LIPASE CLASS 3 FAMILY PROTEIN"/>
    <property type="match status" value="1"/>
</dbReference>
<sequence>MAIFISRFRNLRSVTVVLSAANGVLVLLSFFLVALAYPSCDRRLLLPFFAVSIVAGVRLLTTVRTGVAQEATAITILDSPADSSAVVDTVVRSERRTVFGHNPMDWLSGESLGLSALGSIRSKVSYKRWLWWTRFAMFVTALQFVVATYLVFTVVSYVSHNPKTTDCIIGFGSCHWKRNILILFMIMVCSVTLLQCFTGSDVLKWRSYYATKDDAWKAHYREVFDHGIREVLCCLGRVKYLSAVEEDEVFSVARLLGDLVTYRASGTGHLELLAGLALMQNQNESPRSYDECREAPEEQIQEAADLHKFAEAAYTVL</sequence>
<evidence type="ECO:0000256" key="1">
    <source>
        <dbReference type="SAM" id="Phobius"/>
    </source>
</evidence>
<keyword evidence="1" id="KW-1133">Transmembrane helix</keyword>
<feature type="transmembrane region" description="Helical" evidence="1">
    <location>
        <begin position="180"/>
        <end position="197"/>
    </location>
</feature>
<keyword evidence="1" id="KW-0812">Transmembrane</keyword>
<feature type="transmembrane region" description="Helical" evidence="1">
    <location>
        <begin position="44"/>
        <end position="61"/>
    </location>
</feature>
<keyword evidence="1" id="KW-0472">Membrane</keyword>
<protein>
    <recommendedName>
        <fullName evidence="2">DUF7358 domain-containing protein</fullName>
    </recommendedName>
</protein>
<evidence type="ECO:0000313" key="3">
    <source>
        <dbReference type="EMBL" id="GMN63049.1"/>
    </source>
</evidence>
<dbReference type="Pfam" id="PF24057">
    <property type="entry name" value="DUF7358"/>
    <property type="match status" value="1"/>
</dbReference>